<organism evidence="3 4">
    <name type="scientific">Kitasatospora nipponensis</name>
    <dbReference type="NCBI Taxonomy" id="258049"/>
    <lineage>
        <taxon>Bacteria</taxon>
        <taxon>Bacillati</taxon>
        <taxon>Actinomycetota</taxon>
        <taxon>Actinomycetes</taxon>
        <taxon>Kitasatosporales</taxon>
        <taxon>Streptomycetaceae</taxon>
        <taxon>Kitasatospora</taxon>
    </lineage>
</organism>
<dbReference type="InterPro" id="IPR027417">
    <property type="entry name" value="P-loop_NTPase"/>
</dbReference>
<evidence type="ECO:0000256" key="1">
    <source>
        <dbReference type="PROSITE-ProRule" id="PRU00339"/>
    </source>
</evidence>
<dbReference type="SUPFAM" id="SSF47413">
    <property type="entry name" value="lambda repressor-like DNA-binding domains"/>
    <property type="match status" value="1"/>
</dbReference>
<dbReference type="InterPro" id="IPR001387">
    <property type="entry name" value="Cro/C1-type_HTH"/>
</dbReference>
<dbReference type="Gene3D" id="1.25.40.10">
    <property type="entry name" value="Tetratricopeptide repeat domain"/>
    <property type="match status" value="1"/>
</dbReference>
<dbReference type="PROSITE" id="PS50005">
    <property type="entry name" value="TPR"/>
    <property type="match status" value="1"/>
</dbReference>
<dbReference type="PROSITE" id="PS50943">
    <property type="entry name" value="HTH_CROC1"/>
    <property type="match status" value="1"/>
</dbReference>
<dbReference type="SUPFAM" id="SSF48452">
    <property type="entry name" value="TPR-like"/>
    <property type="match status" value="1"/>
</dbReference>
<accession>A0ABP4GHG6</accession>
<dbReference type="InterPro" id="IPR010982">
    <property type="entry name" value="Lambda_DNA-bd_dom_sf"/>
</dbReference>
<proteinExistence type="predicted"/>
<dbReference type="Pfam" id="PF13374">
    <property type="entry name" value="TPR_10"/>
    <property type="match status" value="1"/>
</dbReference>
<dbReference type="RefSeq" id="WP_344440387.1">
    <property type="nucleotide sequence ID" value="NZ_BAAALF010000015.1"/>
</dbReference>
<reference evidence="4" key="1">
    <citation type="journal article" date="2019" name="Int. J. Syst. Evol. Microbiol.">
        <title>The Global Catalogue of Microorganisms (GCM) 10K type strain sequencing project: providing services to taxonomists for standard genome sequencing and annotation.</title>
        <authorList>
            <consortium name="The Broad Institute Genomics Platform"/>
            <consortium name="The Broad Institute Genome Sequencing Center for Infectious Disease"/>
            <person name="Wu L."/>
            <person name="Ma J."/>
        </authorList>
    </citation>
    <scope>NUCLEOTIDE SEQUENCE [LARGE SCALE GENOMIC DNA]</scope>
    <source>
        <strain evidence="4">JCM 13004</strain>
    </source>
</reference>
<name>A0ABP4GHG6_9ACTN</name>
<keyword evidence="4" id="KW-1185">Reference proteome</keyword>
<dbReference type="Pfam" id="PF13560">
    <property type="entry name" value="HTH_31"/>
    <property type="match status" value="1"/>
</dbReference>
<evidence type="ECO:0000313" key="4">
    <source>
        <dbReference type="Proteomes" id="UP001500037"/>
    </source>
</evidence>
<dbReference type="CDD" id="cd00093">
    <property type="entry name" value="HTH_XRE"/>
    <property type="match status" value="1"/>
</dbReference>
<feature type="repeat" description="TPR" evidence="1">
    <location>
        <begin position="658"/>
        <end position="691"/>
    </location>
</feature>
<sequence>MEQATFGKLLRRAREGSRLTLEGLAAASGVSVRAIGDMERGRSLPRPSTLTELLNALDLDETGRRTLESAARRGGPVPERRIPRQLPPDLRAFRGRQDVLTRLLRIGCGSDAAAGHPPVAAVGGMAGVGKTSLAVHWAHRVADRFPDGQLYVNLRGFDPSASSLDPGEVLGGFLTALGVAGASIPDGTEERTALFRAQIADRRMIVVLDNARDSQQVRPLLPKTSGCLTVITSRNHLTGLAATDEAHLIDLGLWTAGEAVEVLSARIGAERAAVDPTSAAELAQQCGGLPLAVAILGAQLAAEPALSLRVAADELTRTHSRLDALSTDDPGTDIRAVFSCSYRALDPASARLFRHLTLLPGPVFSAEAAASTVGEPIATARRLLRCLTSASLLTRDADGHFVLHDLVREHAADLLDRESDDRHAAELRLLEYLRHNARAAVRALETRLVLDLDQDPDPRVALLPFDNREQAIAWFQQEERTILAALRKTDDPRLLHFRLGLAKDCVPYFSAQGQWADEIAMQRLALDAAVVLNDPVAVSITASSLARALAETGQGGEADRLVELIGRQLDCLPELDQAHAQRSIGWVRGRQRRYQEALDHAGAALAIYRDSADPNLVARELNAVGWYLTLLGRHCEAVAVCREALPLLQETGNRFSEAATWDSIGYALYHLGELREAVHHFENALRLYGEVLNPYNQAEVLDHLAEAQRDLGDGRAARASWLRAAELLGEAGSSRADDMRARALACDGAPEGDGAAARSID</sequence>
<evidence type="ECO:0000313" key="3">
    <source>
        <dbReference type="EMBL" id="GAA1225245.1"/>
    </source>
</evidence>
<dbReference type="Gene3D" id="3.40.50.300">
    <property type="entry name" value="P-loop containing nucleotide triphosphate hydrolases"/>
    <property type="match status" value="1"/>
</dbReference>
<dbReference type="SMART" id="SM00530">
    <property type="entry name" value="HTH_XRE"/>
    <property type="match status" value="1"/>
</dbReference>
<dbReference type="PANTHER" id="PTHR47691:SF3">
    <property type="entry name" value="HTH-TYPE TRANSCRIPTIONAL REGULATOR RV0890C-RELATED"/>
    <property type="match status" value="1"/>
</dbReference>
<feature type="domain" description="HTH cro/C1-type" evidence="2">
    <location>
        <begin position="10"/>
        <end position="64"/>
    </location>
</feature>
<dbReference type="Gene3D" id="1.10.260.40">
    <property type="entry name" value="lambda repressor-like DNA-binding domains"/>
    <property type="match status" value="1"/>
</dbReference>
<dbReference type="PANTHER" id="PTHR47691">
    <property type="entry name" value="REGULATOR-RELATED"/>
    <property type="match status" value="1"/>
</dbReference>
<keyword evidence="1" id="KW-0802">TPR repeat</keyword>
<dbReference type="InterPro" id="IPR042197">
    <property type="entry name" value="Apaf_helical"/>
</dbReference>
<dbReference type="InterPro" id="IPR011990">
    <property type="entry name" value="TPR-like_helical_dom_sf"/>
</dbReference>
<comment type="caution">
    <text evidence="3">The sequence shown here is derived from an EMBL/GenBank/DDBJ whole genome shotgun (WGS) entry which is preliminary data.</text>
</comment>
<dbReference type="EMBL" id="BAAALF010000015">
    <property type="protein sequence ID" value="GAA1225245.1"/>
    <property type="molecule type" value="Genomic_DNA"/>
</dbReference>
<dbReference type="Proteomes" id="UP001500037">
    <property type="component" value="Unassembled WGS sequence"/>
</dbReference>
<dbReference type="SUPFAM" id="SSF52540">
    <property type="entry name" value="P-loop containing nucleoside triphosphate hydrolases"/>
    <property type="match status" value="1"/>
</dbReference>
<gene>
    <name evidence="3" type="ORF">GCM10009665_14460</name>
</gene>
<dbReference type="Gene3D" id="1.10.8.430">
    <property type="entry name" value="Helical domain of apoptotic protease-activating factors"/>
    <property type="match status" value="1"/>
</dbReference>
<evidence type="ECO:0000259" key="2">
    <source>
        <dbReference type="PROSITE" id="PS50943"/>
    </source>
</evidence>
<dbReference type="InterPro" id="IPR019734">
    <property type="entry name" value="TPR_rpt"/>
</dbReference>
<protein>
    <recommendedName>
        <fullName evidence="2">HTH cro/C1-type domain-containing protein</fullName>
    </recommendedName>
</protein>
<dbReference type="SMART" id="SM00028">
    <property type="entry name" value="TPR"/>
    <property type="match status" value="4"/>
</dbReference>
<dbReference type="PRINTS" id="PR00364">
    <property type="entry name" value="DISEASERSIST"/>
</dbReference>